<keyword evidence="3" id="KW-1185">Reference proteome</keyword>
<dbReference type="Proteomes" id="UP000053958">
    <property type="component" value="Unassembled WGS sequence"/>
</dbReference>
<dbReference type="EMBL" id="LASV01000099">
    <property type="protein sequence ID" value="KKA23520.1"/>
    <property type="molecule type" value="Genomic_DNA"/>
</dbReference>
<protein>
    <submittedName>
        <fullName evidence="2">Uncharacterized protein</fullName>
    </submittedName>
</protein>
<feature type="region of interest" description="Disordered" evidence="1">
    <location>
        <begin position="329"/>
        <end position="352"/>
    </location>
</feature>
<proteinExistence type="predicted"/>
<feature type="region of interest" description="Disordered" evidence="1">
    <location>
        <begin position="161"/>
        <end position="186"/>
    </location>
</feature>
<name>A0A0F4YZH8_RASE3</name>
<evidence type="ECO:0000313" key="3">
    <source>
        <dbReference type="Proteomes" id="UP000053958"/>
    </source>
</evidence>
<dbReference type="AlphaFoldDB" id="A0A0F4YZH8"/>
<dbReference type="RefSeq" id="XP_013330132.1">
    <property type="nucleotide sequence ID" value="XM_013474678.1"/>
</dbReference>
<gene>
    <name evidence="2" type="ORF">T310_2447</name>
</gene>
<reference evidence="2 3" key="1">
    <citation type="submission" date="2015-04" db="EMBL/GenBank/DDBJ databases">
        <authorList>
            <person name="Heijne W.H."/>
            <person name="Fedorova N.D."/>
            <person name="Nierman W.C."/>
            <person name="Vollebregt A.W."/>
            <person name="Zhao Z."/>
            <person name="Wu L."/>
            <person name="Kumar M."/>
            <person name="Stam H."/>
            <person name="van den Berg M.A."/>
            <person name="Pel H.J."/>
        </authorList>
    </citation>
    <scope>NUCLEOTIDE SEQUENCE [LARGE SCALE GENOMIC DNA]</scope>
    <source>
        <strain evidence="2 3">CBS 393.64</strain>
    </source>
</reference>
<feature type="compositionally biased region" description="Basic and acidic residues" evidence="1">
    <location>
        <begin position="172"/>
        <end position="183"/>
    </location>
</feature>
<comment type="caution">
    <text evidence="2">The sequence shown here is derived from an EMBL/GenBank/DDBJ whole genome shotgun (WGS) entry which is preliminary data.</text>
</comment>
<accession>A0A0F4YZH8</accession>
<sequence length="352" mass="37809">MDIGTVHPMWAVTGGKDPQQLYVTTGRETKILARPVDEQYRRIYYITSIPSRVGRSNARVAVGVGPMRPAGESRTIQDAVTGPRISISNRIEIEWGGAPPGAASNSKWSGELGIGSAAVARKKERKKEKAADLQLIPGSCFLAEAGGWAARAGRRCAARARCPAPSQNPSEGNRETGNRETGSREGAACGSNLSCAAQKKKPLQGRSAVRLIVNSLLSAIIAQECPLAAKMDQTEPRLGRQHACYNNVKQYTAESALVLACLRLSSSLTRIRSGRLAGKARRPPGQDSGLQSATWNFRFSAQLAKLKLNPTRGTPWLWGAFALASVRKPNQQGPPRWAGEGGGPRVSLRRPN</sequence>
<evidence type="ECO:0000256" key="1">
    <source>
        <dbReference type="SAM" id="MobiDB-lite"/>
    </source>
</evidence>
<evidence type="ECO:0000313" key="2">
    <source>
        <dbReference type="EMBL" id="KKA23520.1"/>
    </source>
</evidence>
<dbReference type="GeneID" id="25314798"/>
<organism evidence="2 3">
    <name type="scientific">Rasamsonia emersonii (strain ATCC 16479 / CBS 393.64 / IMI 116815)</name>
    <dbReference type="NCBI Taxonomy" id="1408163"/>
    <lineage>
        <taxon>Eukaryota</taxon>
        <taxon>Fungi</taxon>
        <taxon>Dikarya</taxon>
        <taxon>Ascomycota</taxon>
        <taxon>Pezizomycotina</taxon>
        <taxon>Eurotiomycetes</taxon>
        <taxon>Eurotiomycetidae</taxon>
        <taxon>Eurotiales</taxon>
        <taxon>Trichocomaceae</taxon>
        <taxon>Rasamsonia</taxon>
    </lineage>
</organism>